<reference evidence="3" key="1">
    <citation type="submission" date="2015-09" db="EMBL/GenBank/DDBJ databases">
        <authorList>
            <person name="Fill T.P."/>
            <person name="Baretta J.F."/>
            <person name="de Almeida L.G."/>
            <person name="Rocha M."/>
            <person name="de Souza D.H."/>
            <person name="Malavazi I."/>
            <person name="Cerdeira L.T."/>
            <person name="Hong H."/>
            <person name="Samborskyy M."/>
            <person name="de Vasconcelos A.T."/>
            <person name="Leadlay P."/>
            <person name="Rodrigues-Filho E."/>
        </authorList>
    </citation>
    <scope>NUCLEOTIDE SEQUENCE [LARGE SCALE GENOMIC DNA]</scope>
    <source>
        <strain evidence="3">LaBioMMi 136</strain>
    </source>
</reference>
<protein>
    <submittedName>
        <fullName evidence="2">Uncharacterized protein</fullName>
    </submittedName>
</protein>
<dbReference type="EMBL" id="LJBN01000184">
    <property type="protein sequence ID" value="OOQ84155.1"/>
    <property type="molecule type" value="Genomic_DNA"/>
</dbReference>
<keyword evidence="1" id="KW-1133">Transmembrane helix</keyword>
<evidence type="ECO:0000313" key="2">
    <source>
        <dbReference type="EMBL" id="OOQ84155.1"/>
    </source>
</evidence>
<dbReference type="Proteomes" id="UP000190744">
    <property type="component" value="Unassembled WGS sequence"/>
</dbReference>
<accession>A0A1S9RFE1</accession>
<comment type="caution">
    <text evidence="2">The sequence shown here is derived from an EMBL/GenBank/DDBJ whole genome shotgun (WGS) entry which is preliminary data.</text>
</comment>
<evidence type="ECO:0000313" key="3">
    <source>
        <dbReference type="Proteomes" id="UP000190744"/>
    </source>
</evidence>
<dbReference type="AlphaFoldDB" id="A0A1S9RFE1"/>
<keyword evidence="1" id="KW-0812">Transmembrane</keyword>
<keyword evidence="1" id="KW-0472">Membrane</keyword>
<gene>
    <name evidence="2" type="ORF">PEBR_31569</name>
</gene>
<feature type="transmembrane region" description="Helical" evidence="1">
    <location>
        <begin position="93"/>
        <end position="113"/>
    </location>
</feature>
<name>A0A1S9RFE1_PENBI</name>
<organism evidence="2 3">
    <name type="scientific">Penicillium brasilianum</name>
    <dbReference type="NCBI Taxonomy" id="104259"/>
    <lineage>
        <taxon>Eukaryota</taxon>
        <taxon>Fungi</taxon>
        <taxon>Dikarya</taxon>
        <taxon>Ascomycota</taxon>
        <taxon>Pezizomycotina</taxon>
        <taxon>Eurotiomycetes</taxon>
        <taxon>Eurotiomycetidae</taxon>
        <taxon>Eurotiales</taxon>
        <taxon>Aspergillaceae</taxon>
        <taxon>Penicillium</taxon>
    </lineage>
</organism>
<evidence type="ECO:0000256" key="1">
    <source>
        <dbReference type="SAM" id="Phobius"/>
    </source>
</evidence>
<proteinExistence type="predicted"/>
<sequence>MCFTLISGHSLVGAGMVSARPSEGFMLAMRSSIRAPTKADDATLAVHKLVEKYKVSKWNTALLCFSYVATTQHFAMKSLSKSLILNATQMADYLFWGVNLILLLATWLLSAALGRGRREFLASIDIILNVLLTS</sequence>